<comment type="caution">
    <text evidence="1">The sequence shown here is derived from an EMBL/GenBank/DDBJ whole genome shotgun (WGS) entry which is preliminary data.</text>
</comment>
<protein>
    <submittedName>
        <fullName evidence="1">Uncharacterized protein</fullName>
    </submittedName>
</protein>
<gene>
    <name evidence="1" type="ORF">O6H91_05G066300</name>
</gene>
<evidence type="ECO:0000313" key="1">
    <source>
        <dbReference type="EMBL" id="KAJ7556045.1"/>
    </source>
</evidence>
<reference evidence="2" key="1">
    <citation type="journal article" date="2024" name="Proc. Natl. Acad. Sci. U.S.A.">
        <title>Extraordinary preservation of gene collinearity over three hundred million years revealed in homosporous lycophytes.</title>
        <authorList>
            <person name="Li C."/>
            <person name="Wickell D."/>
            <person name="Kuo L.Y."/>
            <person name="Chen X."/>
            <person name="Nie B."/>
            <person name="Liao X."/>
            <person name="Peng D."/>
            <person name="Ji J."/>
            <person name="Jenkins J."/>
            <person name="Williams M."/>
            <person name="Shu S."/>
            <person name="Plott C."/>
            <person name="Barry K."/>
            <person name="Rajasekar S."/>
            <person name="Grimwood J."/>
            <person name="Han X."/>
            <person name="Sun S."/>
            <person name="Hou Z."/>
            <person name="He W."/>
            <person name="Dai G."/>
            <person name="Sun C."/>
            <person name="Schmutz J."/>
            <person name="Leebens-Mack J.H."/>
            <person name="Li F.W."/>
            <person name="Wang L."/>
        </authorList>
    </citation>
    <scope>NUCLEOTIDE SEQUENCE [LARGE SCALE GENOMIC DNA]</scope>
    <source>
        <strain evidence="2">cv. PW_Plant_1</strain>
    </source>
</reference>
<name>A0ACC2DPF3_DIPCM</name>
<dbReference type="EMBL" id="CM055096">
    <property type="protein sequence ID" value="KAJ7556045.1"/>
    <property type="molecule type" value="Genomic_DNA"/>
</dbReference>
<accession>A0ACC2DPF3</accession>
<dbReference type="Proteomes" id="UP001162992">
    <property type="component" value="Chromosome 5"/>
</dbReference>
<evidence type="ECO:0000313" key="2">
    <source>
        <dbReference type="Proteomes" id="UP001162992"/>
    </source>
</evidence>
<organism evidence="1 2">
    <name type="scientific">Diphasiastrum complanatum</name>
    <name type="common">Issler's clubmoss</name>
    <name type="synonym">Lycopodium complanatum</name>
    <dbReference type="NCBI Taxonomy" id="34168"/>
    <lineage>
        <taxon>Eukaryota</taxon>
        <taxon>Viridiplantae</taxon>
        <taxon>Streptophyta</taxon>
        <taxon>Embryophyta</taxon>
        <taxon>Tracheophyta</taxon>
        <taxon>Lycopodiopsida</taxon>
        <taxon>Lycopodiales</taxon>
        <taxon>Lycopodiaceae</taxon>
        <taxon>Lycopodioideae</taxon>
        <taxon>Diphasiastrum</taxon>
    </lineage>
</organism>
<proteinExistence type="predicted"/>
<sequence>MESSSVNLISRWPPSDSMGDQSTAFQIVNSTFEIADASFALPSSADGSQASAPAPFLTKTYDMVDDPATDAVVSWSSSGNSFVVWNPPEFSRDLLPTYFKHNNFSSFVRQLNTYGFRKVDPERWEFANEGFVQGKRQLLKNIHRRKPAAHSHTQPHQGQGQGGQGSVAACVEVGKFGLEREVERLKRDKNVLMMELVRLRQQQQQTERELQLMGQRFHEREQRQQKMIAFFARAIKNPGFFTQLVEQNEGLATRTRKKRSFSPSEENESESSEPESSTGFEMVRYQPNANGITGAMLNKNLGSAGVSSKMAKLDLMVENFDLCEAERRHESDDSPQSGVSLIEVHTSTSAPEVLPECKLISFSTESRFTLPSTSPLKSPTKIERETSKLFPDNMVTEGVIESTEHSLAAREGTANLSLKHRPTEKVLKFEDSTAVAGNIDIRGGVNDVFWQQFLTSSPGSHNPQTKVDASAPKVNYR</sequence>
<keyword evidence="2" id="KW-1185">Reference proteome</keyword>